<dbReference type="EMBL" id="SRLO01005415">
    <property type="protein sequence ID" value="TNN29639.1"/>
    <property type="molecule type" value="Genomic_DNA"/>
</dbReference>
<organism evidence="3 4">
    <name type="scientific">Liparis tanakae</name>
    <name type="common">Tanaka's snailfish</name>
    <dbReference type="NCBI Taxonomy" id="230148"/>
    <lineage>
        <taxon>Eukaryota</taxon>
        <taxon>Metazoa</taxon>
        <taxon>Chordata</taxon>
        <taxon>Craniata</taxon>
        <taxon>Vertebrata</taxon>
        <taxon>Euteleostomi</taxon>
        <taxon>Actinopterygii</taxon>
        <taxon>Neopterygii</taxon>
        <taxon>Teleostei</taxon>
        <taxon>Neoteleostei</taxon>
        <taxon>Acanthomorphata</taxon>
        <taxon>Eupercaria</taxon>
        <taxon>Perciformes</taxon>
        <taxon>Cottioidei</taxon>
        <taxon>Cottales</taxon>
        <taxon>Liparidae</taxon>
        <taxon>Liparis</taxon>
    </lineage>
</organism>
<feature type="region of interest" description="Disordered" evidence="1">
    <location>
        <begin position="1"/>
        <end position="23"/>
    </location>
</feature>
<gene>
    <name evidence="3" type="ORF">EYF80_060214</name>
</gene>
<comment type="caution">
    <text evidence="3">The sequence shown here is derived from an EMBL/GenBank/DDBJ whole genome shotgun (WGS) entry which is preliminary data.</text>
</comment>
<evidence type="ECO:0000313" key="4">
    <source>
        <dbReference type="Proteomes" id="UP000314294"/>
    </source>
</evidence>
<reference evidence="3 4" key="1">
    <citation type="submission" date="2019-03" db="EMBL/GenBank/DDBJ databases">
        <title>First draft genome of Liparis tanakae, snailfish: a comprehensive survey of snailfish specific genes.</title>
        <authorList>
            <person name="Kim W."/>
            <person name="Song I."/>
            <person name="Jeong J.-H."/>
            <person name="Kim D."/>
            <person name="Kim S."/>
            <person name="Ryu S."/>
            <person name="Song J.Y."/>
            <person name="Lee S.K."/>
        </authorList>
    </citation>
    <scope>NUCLEOTIDE SEQUENCE [LARGE SCALE GENOMIC DNA]</scope>
    <source>
        <tissue evidence="3">Muscle</tissue>
    </source>
</reference>
<keyword evidence="2" id="KW-0812">Transmembrane</keyword>
<dbReference type="Proteomes" id="UP000314294">
    <property type="component" value="Unassembled WGS sequence"/>
</dbReference>
<evidence type="ECO:0000256" key="2">
    <source>
        <dbReference type="SAM" id="Phobius"/>
    </source>
</evidence>
<keyword evidence="2" id="KW-1133">Transmembrane helix</keyword>
<protein>
    <submittedName>
        <fullName evidence="3">Uncharacterized protein</fullName>
    </submittedName>
</protein>
<name>A0A4Z2ELG6_9TELE</name>
<feature type="transmembrane region" description="Helical" evidence="2">
    <location>
        <begin position="88"/>
        <end position="112"/>
    </location>
</feature>
<keyword evidence="4" id="KW-1185">Reference proteome</keyword>
<keyword evidence="2" id="KW-0472">Membrane</keyword>
<evidence type="ECO:0000256" key="1">
    <source>
        <dbReference type="SAM" id="MobiDB-lite"/>
    </source>
</evidence>
<sequence length="116" mass="13023">MDEVRGTWTRSGGHPRPQHDDELQGGVAFTRRNFLCSVTGEPSFRSIKLAPPPGPAPWPRPRTLFHYLHIIQSFCAVWLTLRHMSAHGLLLCACVCVCVWGGVRRLTLLIVFHAPI</sequence>
<accession>A0A4Z2ELG6</accession>
<evidence type="ECO:0000313" key="3">
    <source>
        <dbReference type="EMBL" id="TNN29639.1"/>
    </source>
</evidence>
<proteinExistence type="predicted"/>
<dbReference type="AlphaFoldDB" id="A0A4Z2ELG6"/>